<accession>F8ABJ3</accession>
<keyword evidence="1" id="KW-1133">Transmembrane helix</keyword>
<dbReference type="HOGENOM" id="CLU_1502799_0_0_0"/>
<evidence type="ECO:0008006" key="4">
    <source>
        <dbReference type="Google" id="ProtNLM"/>
    </source>
</evidence>
<evidence type="ECO:0000313" key="3">
    <source>
        <dbReference type="Proteomes" id="UP000006793"/>
    </source>
</evidence>
<name>F8ABJ3_THEID</name>
<dbReference type="OrthoDB" id="13713at2"/>
<dbReference type="EMBL" id="CP002683">
    <property type="protein sequence ID" value="AEH45590.1"/>
    <property type="molecule type" value="Genomic_DNA"/>
</dbReference>
<organism evidence="2 3">
    <name type="scientific">Thermodesulfatator indicus (strain DSM 15286 / JCM 11887 / CIR29812)</name>
    <dbReference type="NCBI Taxonomy" id="667014"/>
    <lineage>
        <taxon>Bacteria</taxon>
        <taxon>Pseudomonadati</taxon>
        <taxon>Thermodesulfobacteriota</taxon>
        <taxon>Thermodesulfobacteria</taxon>
        <taxon>Thermodesulfobacteriales</taxon>
        <taxon>Thermodesulfatatoraceae</taxon>
        <taxon>Thermodesulfatator</taxon>
    </lineage>
</organism>
<evidence type="ECO:0000256" key="1">
    <source>
        <dbReference type="SAM" id="Phobius"/>
    </source>
</evidence>
<keyword evidence="1" id="KW-0472">Membrane</keyword>
<dbReference type="Proteomes" id="UP000006793">
    <property type="component" value="Chromosome"/>
</dbReference>
<dbReference type="Pfam" id="PF07963">
    <property type="entry name" value="N_methyl"/>
    <property type="match status" value="1"/>
</dbReference>
<dbReference type="eggNOG" id="COG4795">
    <property type="taxonomic scope" value="Bacteria"/>
</dbReference>
<reference evidence="2 3" key="2">
    <citation type="journal article" date="2012" name="Stand. Genomic Sci.">
        <title>Complete genome sequence of the thermophilic sulfate-reducing ocean bacterium Thermodesulfatator indicus type strain (CIR29812(T)).</title>
        <authorList>
            <person name="Anderson I."/>
            <person name="Saunders E."/>
            <person name="Lapidus A."/>
            <person name="Nolan M."/>
            <person name="Lucas S."/>
            <person name="Tice H."/>
            <person name="Del Rio T.G."/>
            <person name="Cheng J.F."/>
            <person name="Han C."/>
            <person name="Tapia R."/>
            <person name="Goodwin L.A."/>
            <person name="Pitluck S."/>
            <person name="Liolios K."/>
            <person name="Mavromatis K."/>
            <person name="Pagani I."/>
            <person name="Ivanova N."/>
            <person name="Mikhailova N."/>
            <person name="Pati A."/>
            <person name="Chen A."/>
            <person name="Palaniappan K."/>
            <person name="Land M."/>
            <person name="Hauser L."/>
            <person name="Jeffries C.D."/>
            <person name="Chang Y.J."/>
            <person name="Brambilla E.M."/>
            <person name="Rohde M."/>
            <person name="Spring S."/>
            <person name="Goker M."/>
            <person name="Detter J.C."/>
            <person name="Woyke T."/>
            <person name="Bristow J."/>
            <person name="Eisen J.A."/>
            <person name="Markowitz V."/>
            <person name="Hugenholtz P."/>
            <person name="Kyrpides N.C."/>
            <person name="Klenk H.P."/>
        </authorList>
    </citation>
    <scope>NUCLEOTIDE SEQUENCE [LARGE SCALE GENOMIC DNA]</scope>
    <source>
        <strain evidence="3">DSM 15286 / JCM 11887 / CIR29812</strain>
    </source>
</reference>
<dbReference type="PIRSF" id="PIRSF004525">
    <property type="entry name" value="Pilin_peptidase-dep_B_prd"/>
    <property type="match status" value="1"/>
</dbReference>
<evidence type="ECO:0000313" key="2">
    <source>
        <dbReference type="EMBL" id="AEH45590.1"/>
    </source>
</evidence>
<keyword evidence="3" id="KW-1185">Reference proteome</keyword>
<sequence length="179" mass="20335">MKTKHNKKGLTLVELLVAMIVSLLVIMAGTIFWIQQNKITAKVIDKTYAEQVVFQIAEIISSDLRKAGYGNPPDPIEYSNGILTIEYVDYEEPTCENETWNSTISSCNTTIKYKLEDYTLKRDLNGSGFQAMNDPQKIKINTFDITTNSTEKTVEFKIEAEAALGNFTITNKVYCRNWK</sequence>
<dbReference type="InterPro" id="IPR012902">
    <property type="entry name" value="N_methyl_site"/>
</dbReference>
<dbReference type="NCBIfam" id="TIGR02532">
    <property type="entry name" value="IV_pilin_GFxxxE"/>
    <property type="match status" value="1"/>
</dbReference>
<keyword evidence="1" id="KW-0812">Transmembrane</keyword>
<proteinExistence type="predicted"/>
<dbReference type="PROSITE" id="PS00409">
    <property type="entry name" value="PROKAR_NTER_METHYL"/>
    <property type="match status" value="1"/>
</dbReference>
<dbReference type="InterPro" id="IPR016419">
    <property type="entry name" value="Prepilin_Pept-dep_B_prd"/>
</dbReference>
<dbReference type="STRING" id="667014.Thein_1732"/>
<feature type="transmembrane region" description="Helical" evidence="1">
    <location>
        <begin position="12"/>
        <end position="34"/>
    </location>
</feature>
<dbReference type="AlphaFoldDB" id="F8ABJ3"/>
<protein>
    <recommendedName>
        <fullName evidence="4">Prepilin-type N-terminal cleavage/methylation domain-containing protein</fullName>
    </recommendedName>
</protein>
<dbReference type="InParanoid" id="F8ABJ3"/>
<reference evidence="3" key="1">
    <citation type="submission" date="2011-04" db="EMBL/GenBank/DDBJ databases">
        <title>The complete genome of Thermodesulfatator indicus DSM 15286.</title>
        <authorList>
            <person name="Lucas S."/>
            <person name="Copeland A."/>
            <person name="Lapidus A."/>
            <person name="Bruce D."/>
            <person name="Goodwin L."/>
            <person name="Pitluck S."/>
            <person name="Peters L."/>
            <person name="Kyrpides N."/>
            <person name="Mavromatis K."/>
            <person name="Pagani I."/>
            <person name="Ivanova N."/>
            <person name="Saunders L."/>
            <person name="Detter J.C."/>
            <person name="Tapia R."/>
            <person name="Han C."/>
            <person name="Land M."/>
            <person name="Hauser L."/>
            <person name="Markowitz V."/>
            <person name="Cheng J.-F."/>
            <person name="Hugenholtz P."/>
            <person name="Woyke T."/>
            <person name="Wu D."/>
            <person name="Spring S."/>
            <person name="Schroeder M."/>
            <person name="Brambilla E."/>
            <person name="Klenk H.-P."/>
            <person name="Eisen J.A."/>
        </authorList>
    </citation>
    <scope>NUCLEOTIDE SEQUENCE [LARGE SCALE GENOMIC DNA]</scope>
    <source>
        <strain evidence="3">DSM 15286 / JCM 11887 / CIR29812</strain>
    </source>
</reference>
<dbReference type="KEGG" id="tid:Thein_1732"/>
<dbReference type="RefSeq" id="WP_013908331.1">
    <property type="nucleotide sequence ID" value="NC_015681.1"/>
</dbReference>
<dbReference type="PaxDb" id="667014-Thein_1732"/>
<gene>
    <name evidence="2" type="ordered locus">Thein_1732</name>
</gene>